<sequence>MKKNSVEHIKHEEVELVPPDGGWGWVVVFGSFLIMVVGGLPIFGFSILFSPLLISYKASSTKIAWIFNSYGIGWSFFVLFVGPLIEEFGWRKVSIIGALLNFFSVFLTSFAPNPDFLFFSFSLLGGVGNAICLTSSLIVVSRYFEKHRGFVIGVTSVGGCVSAFIGPVLANYLLENYDFTGASLIYSGIVLHQCIGCSLFQPVDWHMKPAKSKVKSETDPTELLPALQDSGNKENSVTKSELLQNSRRSSKISGYSIGSLEQIALDVSYQRLKTIEVNEGTEEKAFAGHCLLCKKILVSTYQSLKNLRYIRVVIIALACGFYMLSYINFQMWIPFVVKSADFSLEMAAWCSSAASLGNMAGRIFTSLLADRKIFNVIYGYMFGTLCTGISVLAFSFAEQYKFFLITACFWGFSIGMTMCLNSTVMINVMGVDKFPAVFAISCIANGVFGFVLGPLIGAIRDATATYTHAIRLFGALVIISFFLWTLMPLAKRYDKKKNIKT</sequence>
<keyword evidence="3" id="KW-1133">Transmembrane helix</keyword>
<dbReference type="SUPFAM" id="SSF103473">
    <property type="entry name" value="MFS general substrate transporter"/>
    <property type="match status" value="1"/>
</dbReference>
<evidence type="ECO:0000256" key="3">
    <source>
        <dbReference type="SAM" id="Phobius"/>
    </source>
</evidence>
<dbReference type="Pfam" id="PF07690">
    <property type="entry name" value="MFS_1"/>
    <property type="match status" value="1"/>
</dbReference>
<feature type="transmembrane region" description="Helical" evidence="3">
    <location>
        <begin position="309"/>
        <end position="326"/>
    </location>
</feature>
<evidence type="ECO:0000313" key="5">
    <source>
        <dbReference type="EMBL" id="KAB7504480.1"/>
    </source>
</evidence>
<feature type="transmembrane region" description="Helical" evidence="3">
    <location>
        <begin position="117"/>
        <end position="138"/>
    </location>
</feature>
<gene>
    <name evidence="5" type="ORF">Anas_08521</name>
</gene>
<name>A0A5N5THT3_9CRUS</name>
<feature type="region of interest" description="Disordered" evidence="2">
    <location>
        <begin position="211"/>
        <end position="242"/>
    </location>
</feature>
<dbReference type="InterPro" id="IPR011701">
    <property type="entry name" value="MFS"/>
</dbReference>
<comment type="subcellular location">
    <subcellularLocation>
        <location evidence="1">Membrane</location>
        <topology evidence="1">Multi-pass membrane protein</topology>
    </subcellularLocation>
</comment>
<feature type="domain" description="Major facilitator superfamily (MFS) profile" evidence="4">
    <location>
        <begin position="27"/>
        <end position="492"/>
    </location>
</feature>
<dbReference type="Proteomes" id="UP000326759">
    <property type="component" value="Unassembled WGS sequence"/>
</dbReference>
<keyword evidence="6" id="KW-1185">Reference proteome</keyword>
<feature type="transmembrane region" description="Helical" evidence="3">
    <location>
        <begin position="184"/>
        <end position="203"/>
    </location>
</feature>
<feature type="transmembrane region" description="Helical" evidence="3">
    <location>
        <begin position="150"/>
        <end position="172"/>
    </location>
</feature>
<dbReference type="EMBL" id="SEYY01003086">
    <property type="protein sequence ID" value="KAB7504480.1"/>
    <property type="molecule type" value="Genomic_DNA"/>
</dbReference>
<dbReference type="PANTHER" id="PTHR11360">
    <property type="entry name" value="MONOCARBOXYLATE TRANSPORTER"/>
    <property type="match status" value="1"/>
</dbReference>
<dbReference type="InterPro" id="IPR050327">
    <property type="entry name" value="Proton-linked_MCT"/>
</dbReference>
<feature type="transmembrane region" description="Helical" evidence="3">
    <location>
        <begin position="93"/>
        <end position="111"/>
    </location>
</feature>
<feature type="transmembrane region" description="Helical" evidence="3">
    <location>
        <begin position="346"/>
        <end position="365"/>
    </location>
</feature>
<dbReference type="Gene3D" id="1.20.1250.20">
    <property type="entry name" value="MFS general substrate transporter like domains"/>
    <property type="match status" value="2"/>
</dbReference>
<feature type="transmembrane region" description="Helical" evidence="3">
    <location>
        <begin position="21"/>
        <end position="43"/>
    </location>
</feature>
<dbReference type="OrthoDB" id="6377051at2759"/>
<keyword evidence="3" id="KW-0812">Transmembrane</keyword>
<reference evidence="5 6" key="1">
    <citation type="journal article" date="2019" name="PLoS Biol.">
        <title>Sex chromosomes control vertical transmission of feminizing Wolbachia symbionts in an isopod.</title>
        <authorList>
            <person name="Becking T."/>
            <person name="Chebbi M.A."/>
            <person name="Giraud I."/>
            <person name="Moumen B."/>
            <person name="Laverre T."/>
            <person name="Caubet Y."/>
            <person name="Peccoud J."/>
            <person name="Gilbert C."/>
            <person name="Cordaux R."/>
        </authorList>
    </citation>
    <scope>NUCLEOTIDE SEQUENCE [LARGE SCALE GENOMIC DNA]</scope>
    <source>
        <strain evidence="5">ANa2</strain>
        <tissue evidence="5">Whole body excluding digestive tract and cuticle</tissue>
    </source>
</reference>
<proteinExistence type="predicted"/>
<comment type="caution">
    <text evidence="5">The sequence shown here is derived from an EMBL/GenBank/DDBJ whole genome shotgun (WGS) entry which is preliminary data.</text>
</comment>
<dbReference type="PROSITE" id="PS50850">
    <property type="entry name" value="MFS"/>
    <property type="match status" value="1"/>
</dbReference>
<feature type="compositionally biased region" description="Polar residues" evidence="2">
    <location>
        <begin position="229"/>
        <end position="242"/>
    </location>
</feature>
<feature type="transmembrane region" description="Helical" evidence="3">
    <location>
        <begin position="469"/>
        <end position="490"/>
    </location>
</feature>
<dbReference type="GO" id="GO:0016020">
    <property type="term" value="C:membrane"/>
    <property type="evidence" value="ECO:0007669"/>
    <property type="project" value="UniProtKB-SubCell"/>
</dbReference>
<feature type="transmembrane region" description="Helical" evidence="3">
    <location>
        <begin position="63"/>
        <end position="81"/>
    </location>
</feature>
<dbReference type="AlphaFoldDB" id="A0A5N5THT3"/>
<feature type="transmembrane region" description="Helical" evidence="3">
    <location>
        <begin position="377"/>
        <end position="396"/>
    </location>
</feature>
<dbReference type="InterPro" id="IPR020846">
    <property type="entry name" value="MFS_dom"/>
</dbReference>
<feature type="transmembrane region" description="Helical" evidence="3">
    <location>
        <begin position="402"/>
        <end position="424"/>
    </location>
</feature>
<organism evidence="5 6">
    <name type="scientific">Armadillidium nasatum</name>
    <dbReference type="NCBI Taxonomy" id="96803"/>
    <lineage>
        <taxon>Eukaryota</taxon>
        <taxon>Metazoa</taxon>
        <taxon>Ecdysozoa</taxon>
        <taxon>Arthropoda</taxon>
        <taxon>Crustacea</taxon>
        <taxon>Multicrustacea</taxon>
        <taxon>Malacostraca</taxon>
        <taxon>Eumalacostraca</taxon>
        <taxon>Peracarida</taxon>
        <taxon>Isopoda</taxon>
        <taxon>Oniscidea</taxon>
        <taxon>Crinocheta</taxon>
        <taxon>Armadillidiidae</taxon>
        <taxon>Armadillidium</taxon>
    </lineage>
</organism>
<evidence type="ECO:0000313" key="6">
    <source>
        <dbReference type="Proteomes" id="UP000326759"/>
    </source>
</evidence>
<feature type="transmembrane region" description="Helical" evidence="3">
    <location>
        <begin position="436"/>
        <end position="457"/>
    </location>
</feature>
<dbReference type="GO" id="GO:0008028">
    <property type="term" value="F:monocarboxylic acid transmembrane transporter activity"/>
    <property type="evidence" value="ECO:0007669"/>
    <property type="project" value="TreeGrafter"/>
</dbReference>
<protein>
    <submittedName>
        <fullName evidence="5">Monocarboxylate transporter 9</fullName>
    </submittedName>
</protein>
<evidence type="ECO:0000259" key="4">
    <source>
        <dbReference type="PROSITE" id="PS50850"/>
    </source>
</evidence>
<accession>A0A5N5THT3</accession>
<dbReference type="InterPro" id="IPR036259">
    <property type="entry name" value="MFS_trans_sf"/>
</dbReference>
<keyword evidence="3" id="KW-0472">Membrane</keyword>
<dbReference type="PANTHER" id="PTHR11360:SF306">
    <property type="entry name" value="RE01051P"/>
    <property type="match status" value="1"/>
</dbReference>
<evidence type="ECO:0000256" key="2">
    <source>
        <dbReference type="SAM" id="MobiDB-lite"/>
    </source>
</evidence>
<evidence type="ECO:0000256" key="1">
    <source>
        <dbReference type="ARBA" id="ARBA00004141"/>
    </source>
</evidence>